<reference evidence="1" key="1">
    <citation type="journal article" date="2014" name="Front. Microbiol.">
        <title>High frequency of phylogenetically diverse reductive dehalogenase-homologous genes in deep subseafloor sedimentary metagenomes.</title>
        <authorList>
            <person name="Kawai M."/>
            <person name="Futagami T."/>
            <person name="Toyoda A."/>
            <person name="Takaki Y."/>
            <person name="Nishi S."/>
            <person name="Hori S."/>
            <person name="Arai W."/>
            <person name="Tsubouchi T."/>
            <person name="Morono Y."/>
            <person name="Uchiyama I."/>
            <person name="Ito T."/>
            <person name="Fujiyama A."/>
            <person name="Inagaki F."/>
            <person name="Takami H."/>
        </authorList>
    </citation>
    <scope>NUCLEOTIDE SEQUENCE</scope>
    <source>
        <strain evidence="1">Expedition CK06-06</strain>
    </source>
</reference>
<dbReference type="SUPFAM" id="SSF51735">
    <property type="entry name" value="NAD(P)-binding Rossmann-fold domains"/>
    <property type="match status" value="1"/>
</dbReference>
<comment type="caution">
    <text evidence="1">The sequence shown here is derived from an EMBL/GenBank/DDBJ whole genome shotgun (WGS) entry which is preliminary data.</text>
</comment>
<dbReference type="EMBL" id="BARV01034382">
    <property type="protein sequence ID" value="GAI58565.1"/>
    <property type="molecule type" value="Genomic_DNA"/>
</dbReference>
<feature type="non-terminal residue" evidence="1">
    <location>
        <position position="55"/>
    </location>
</feature>
<evidence type="ECO:0000313" key="1">
    <source>
        <dbReference type="EMBL" id="GAI58565.1"/>
    </source>
</evidence>
<organism evidence="1">
    <name type="scientific">marine sediment metagenome</name>
    <dbReference type="NCBI Taxonomy" id="412755"/>
    <lineage>
        <taxon>unclassified sequences</taxon>
        <taxon>metagenomes</taxon>
        <taxon>ecological metagenomes</taxon>
    </lineage>
</organism>
<gene>
    <name evidence="1" type="ORF">S06H3_53854</name>
</gene>
<sequence length="55" mass="6084">MSAKKLCLVDGALGHTGSFLVKFLHESGEWNIVATDLQSEDRAKLMTKETVFSKD</sequence>
<dbReference type="AlphaFoldDB" id="X1R601"/>
<proteinExistence type="predicted"/>
<dbReference type="InterPro" id="IPR036291">
    <property type="entry name" value="NAD(P)-bd_dom_sf"/>
</dbReference>
<name>X1R601_9ZZZZ</name>
<accession>X1R601</accession>
<protein>
    <recommendedName>
        <fullName evidence="2">NAD-dependent epimerase/dehydratase domain-containing protein</fullName>
    </recommendedName>
</protein>
<evidence type="ECO:0008006" key="2">
    <source>
        <dbReference type="Google" id="ProtNLM"/>
    </source>
</evidence>